<dbReference type="PANTHER" id="PTHR11102">
    <property type="entry name" value="SEL-1-LIKE PROTEIN"/>
    <property type="match status" value="1"/>
</dbReference>
<dbReference type="InterPro" id="IPR011990">
    <property type="entry name" value="TPR-like_helical_dom_sf"/>
</dbReference>
<dbReference type="InterPro" id="IPR006597">
    <property type="entry name" value="Sel1-like"/>
</dbReference>
<proteinExistence type="predicted"/>
<name>A0A382KB53_9ZZZZ</name>
<evidence type="ECO:0008006" key="3">
    <source>
        <dbReference type="Google" id="ProtNLM"/>
    </source>
</evidence>
<organism evidence="2">
    <name type="scientific">marine metagenome</name>
    <dbReference type="NCBI Taxonomy" id="408172"/>
    <lineage>
        <taxon>unclassified sequences</taxon>
        <taxon>metagenomes</taxon>
        <taxon>ecological metagenomes</taxon>
    </lineage>
</organism>
<feature type="non-terminal residue" evidence="2">
    <location>
        <position position="358"/>
    </location>
</feature>
<dbReference type="EMBL" id="UINC01079084">
    <property type="protein sequence ID" value="SVC20753.1"/>
    <property type="molecule type" value="Genomic_DNA"/>
</dbReference>
<sequence length="358" mass="39190">MSAYRSGQYQKALEIWMLLAYEGQAQAQYQLGLMFSQGAGMIPSPEEATYWFNRAAEQNHAGAQYQLGATYLNGKGLRADRERGMEWWRAAAKGGSTAAQYGLGRAYLYGAGVRPDREVAIRWLDKASQGGHVEARELLVNLDNYERSGTLPGDRGRYGRVGPGGVWIYTRFNRLSLIIAEAEAGGLVRVLERQADWYLVELPQPIEGWLSTDLVAHRAGDQVVAQSGATLKVQLSTETAEPVLEVPDDRPLTVLESRKHWLRVRTPDLITGWIPILGLASEYGSTPVLETEWSVVLQLLERTGESKEDPEQTSGIGSVGTAGSRAVLEAPPSDDRQTADDSPPVQGSIALQSKAIHA</sequence>
<dbReference type="Pfam" id="PF08238">
    <property type="entry name" value="Sel1"/>
    <property type="match status" value="3"/>
</dbReference>
<dbReference type="AlphaFoldDB" id="A0A382KB53"/>
<evidence type="ECO:0000313" key="2">
    <source>
        <dbReference type="EMBL" id="SVC20753.1"/>
    </source>
</evidence>
<dbReference type="InterPro" id="IPR050767">
    <property type="entry name" value="Sel1_AlgK"/>
</dbReference>
<dbReference type="Gene3D" id="2.30.30.40">
    <property type="entry name" value="SH3 Domains"/>
    <property type="match status" value="2"/>
</dbReference>
<reference evidence="2" key="1">
    <citation type="submission" date="2018-05" db="EMBL/GenBank/DDBJ databases">
        <authorList>
            <person name="Lanie J.A."/>
            <person name="Ng W.-L."/>
            <person name="Kazmierczak K.M."/>
            <person name="Andrzejewski T.M."/>
            <person name="Davidsen T.M."/>
            <person name="Wayne K.J."/>
            <person name="Tettelin H."/>
            <person name="Glass J.I."/>
            <person name="Rusch D."/>
            <person name="Podicherti R."/>
            <person name="Tsui H.-C.T."/>
            <person name="Winkler M.E."/>
        </authorList>
    </citation>
    <scope>NUCLEOTIDE SEQUENCE</scope>
</reference>
<dbReference type="Gene3D" id="1.25.40.10">
    <property type="entry name" value="Tetratricopeptide repeat domain"/>
    <property type="match status" value="1"/>
</dbReference>
<protein>
    <recommendedName>
        <fullName evidence="3">SH3b domain-containing protein</fullName>
    </recommendedName>
</protein>
<dbReference type="SUPFAM" id="SSF81901">
    <property type="entry name" value="HCP-like"/>
    <property type="match status" value="1"/>
</dbReference>
<dbReference type="SMART" id="SM00671">
    <property type="entry name" value="SEL1"/>
    <property type="match status" value="3"/>
</dbReference>
<accession>A0A382KB53</accession>
<gene>
    <name evidence="2" type="ORF">METZ01_LOCUS273607</name>
</gene>
<evidence type="ECO:0000256" key="1">
    <source>
        <dbReference type="SAM" id="MobiDB-lite"/>
    </source>
</evidence>
<feature type="region of interest" description="Disordered" evidence="1">
    <location>
        <begin position="303"/>
        <end position="358"/>
    </location>
</feature>
<dbReference type="PANTHER" id="PTHR11102:SF160">
    <property type="entry name" value="ERAD-ASSOCIATED E3 UBIQUITIN-PROTEIN LIGASE COMPONENT HRD3"/>
    <property type="match status" value="1"/>
</dbReference>